<accession>A0A2G5E658</accession>
<feature type="region of interest" description="Disordered" evidence="1">
    <location>
        <begin position="147"/>
        <end position="166"/>
    </location>
</feature>
<feature type="region of interest" description="Disordered" evidence="1">
    <location>
        <begin position="92"/>
        <end position="137"/>
    </location>
</feature>
<organism evidence="2 3">
    <name type="scientific">Aquilegia coerulea</name>
    <name type="common">Rocky mountain columbine</name>
    <dbReference type="NCBI Taxonomy" id="218851"/>
    <lineage>
        <taxon>Eukaryota</taxon>
        <taxon>Viridiplantae</taxon>
        <taxon>Streptophyta</taxon>
        <taxon>Embryophyta</taxon>
        <taxon>Tracheophyta</taxon>
        <taxon>Spermatophyta</taxon>
        <taxon>Magnoliopsida</taxon>
        <taxon>Ranunculales</taxon>
        <taxon>Ranunculaceae</taxon>
        <taxon>Thalictroideae</taxon>
        <taxon>Aquilegia</taxon>
    </lineage>
</organism>
<dbReference type="OrthoDB" id="1925325at2759"/>
<proteinExistence type="predicted"/>
<sequence>MGSGVSVHKHPDSSLKFRFSTSSKGKKILVPMPTKENGLNGEDPTITQFGFKSQSSVTPPLTSFRINGSKDDTFFDSQAWLESDCEDDFLSVNGDFTPSRGSTSSHQGNKGNPQLNKSEFLGRAPDLNAEPSPTDKKMKLSELLQESLGGDEAYENQNTTNEDKLETKPANLVHPSKSTNGISYLFPNLSKSFSSRSSDRTPNRFARSEKERSTKASHCCLPSLVTSLSFTERRKRMSPDHSGG</sequence>
<name>A0A2G5E658_AQUCA</name>
<dbReference type="InterPro" id="IPR038947">
    <property type="entry name" value="At3g27210-like"/>
</dbReference>
<reference evidence="2 3" key="1">
    <citation type="submission" date="2017-09" db="EMBL/GenBank/DDBJ databases">
        <title>WGS assembly of Aquilegia coerulea Goldsmith.</title>
        <authorList>
            <person name="Hodges S."/>
            <person name="Kramer E."/>
            <person name="Nordborg M."/>
            <person name="Tomkins J."/>
            <person name="Borevitz J."/>
            <person name="Derieg N."/>
            <person name="Yan J."/>
            <person name="Mihaltcheva S."/>
            <person name="Hayes R.D."/>
            <person name="Rokhsar D."/>
        </authorList>
    </citation>
    <scope>NUCLEOTIDE SEQUENCE [LARGE SCALE GENOMIC DNA]</scope>
    <source>
        <strain evidence="3">cv. Goldsmith</strain>
    </source>
</reference>
<gene>
    <name evidence="2" type="ORF">AQUCO_01100207v1</name>
</gene>
<dbReference type="PANTHER" id="PTHR34280:SF2">
    <property type="entry name" value="OS01G0920100 PROTEIN"/>
    <property type="match status" value="1"/>
</dbReference>
<dbReference type="PANTHER" id="PTHR34280">
    <property type="entry name" value="OS01G0920100 PROTEIN"/>
    <property type="match status" value="1"/>
</dbReference>
<dbReference type="STRING" id="218851.A0A2G5E658"/>
<dbReference type="Proteomes" id="UP000230069">
    <property type="component" value="Unassembled WGS sequence"/>
</dbReference>
<feature type="compositionally biased region" description="Polar residues" evidence="1">
    <location>
        <begin position="94"/>
        <end position="117"/>
    </location>
</feature>
<feature type="region of interest" description="Disordered" evidence="1">
    <location>
        <begin position="188"/>
        <end position="218"/>
    </location>
</feature>
<feature type="compositionally biased region" description="Basic and acidic residues" evidence="1">
    <location>
        <begin position="197"/>
        <end position="214"/>
    </location>
</feature>
<dbReference type="AlphaFoldDB" id="A0A2G5E658"/>
<keyword evidence="3" id="KW-1185">Reference proteome</keyword>
<dbReference type="FunCoup" id="A0A2G5E658">
    <property type="interactions" value="222"/>
</dbReference>
<protein>
    <submittedName>
        <fullName evidence="2">Uncharacterized protein</fullName>
    </submittedName>
</protein>
<evidence type="ECO:0000313" key="2">
    <source>
        <dbReference type="EMBL" id="PIA51206.1"/>
    </source>
</evidence>
<evidence type="ECO:0000256" key="1">
    <source>
        <dbReference type="SAM" id="MobiDB-lite"/>
    </source>
</evidence>
<evidence type="ECO:0000313" key="3">
    <source>
        <dbReference type="Proteomes" id="UP000230069"/>
    </source>
</evidence>
<dbReference type="EMBL" id="KZ305028">
    <property type="protein sequence ID" value="PIA51206.1"/>
    <property type="molecule type" value="Genomic_DNA"/>
</dbReference>
<dbReference type="InParanoid" id="A0A2G5E658"/>